<dbReference type="EMBL" id="MTYJ01000162">
    <property type="protein sequence ID" value="OQV11759.1"/>
    <property type="molecule type" value="Genomic_DNA"/>
</dbReference>
<dbReference type="InterPro" id="IPR011042">
    <property type="entry name" value="6-blade_b-propeller_TolB-like"/>
</dbReference>
<evidence type="ECO:0000256" key="6">
    <source>
        <dbReference type="PIRSR" id="PIRSR602640-4"/>
    </source>
</evidence>
<dbReference type="GO" id="GO:0046872">
    <property type="term" value="F:metal ion binding"/>
    <property type="evidence" value="ECO:0007669"/>
    <property type="project" value="UniProtKB-KW"/>
</dbReference>
<feature type="glycosylation site" description="N-linked (GlcNAc...) asparagine" evidence="6">
    <location>
        <position position="201"/>
    </location>
</feature>
<dbReference type="InterPro" id="IPR002640">
    <property type="entry name" value="Arylesterase"/>
</dbReference>
<dbReference type="Pfam" id="PF01731">
    <property type="entry name" value="Arylesterase"/>
    <property type="match status" value="1"/>
</dbReference>
<protein>
    <recommendedName>
        <fullName evidence="7">Paraoxonase</fullName>
        <ecNumber evidence="7">3.1.1.2</ecNumber>
    </recommendedName>
</protein>
<dbReference type="PANTHER" id="PTHR11799">
    <property type="entry name" value="PARAOXONASE"/>
    <property type="match status" value="1"/>
</dbReference>
<dbReference type="PRINTS" id="PR01785">
    <property type="entry name" value="PARAOXONASE"/>
</dbReference>
<dbReference type="SUPFAM" id="SSF63829">
    <property type="entry name" value="Calcium-dependent phosphotriesterase"/>
    <property type="match status" value="1"/>
</dbReference>
<comment type="PTM">
    <text evidence="6">Glycosylated.</text>
</comment>
<comment type="similarity">
    <text evidence="1 7">Belongs to the paraoxonase family.</text>
</comment>
<proteinExistence type="inferred from homology"/>
<dbReference type="GO" id="GO:0004064">
    <property type="term" value="F:arylesterase activity"/>
    <property type="evidence" value="ECO:0007669"/>
    <property type="project" value="UniProtKB-UniRule"/>
</dbReference>
<evidence type="ECO:0000313" key="9">
    <source>
        <dbReference type="Proteomes" id="UP000192578"/>
    </source>
</evidence>
<keyword evidence="9" id="KW-1185">Reference proteome</keyword>
<evidence type="ECO:0000256" key="4">
    <source>
        <dbReference type="ARBA" id="ARBA00023180"/>
    </source>
</evidence>
<dbReference type="EC" id="3.1.1.2" evidence="7"/>
<accession>A0A1W0W982</accession>
<feature type="binding site" evidence="5">
    <location>
        <position position="143"/>
    </location>
    <ligand>
        <name>Ca(2+)</name>
        <dbReference type="ChEBI" id="CHEBI:29108"/>
        <label>1</label>
        <note>catalytic</note>
    </ligand>
</feature>
<comment type="catalytic activity">
    <reaction evidence="7">
        <text>a phenyl acetate + H2O = a phenol + acetate + H(+)</text>
        <dbReference type="Rhea" id="RHEA:17309"/>
        <dbReference type="ChEBI" id="CHEBI:15377"/>
        <dbReference type="ChEBI" id="CHEBI:15378"/>
        <dbReference type="ChEBI" id="CHEBI:30089"/>
        <dbReference type="ChEBI" id="CHEBI:33853"/>
        <dbReference type="ChEBI" id="CHEBI:140310"/>
        <dbReference type="EC" id="3.1.1.2"/>
    </reaction>
</comment>
<name>A0A1W0W982_HYPEX</name>
<keyword evidence="3 7" id="KW-1015">Disulfide bond</keyword>
<evidence type="ECO:0000256" key="5">
    <source>
        <dbReference type="PIRSR" id="PIRSR602640-2"/>
    </source>
</evidence>
<dbReference type="InterPro" id="IPR051288">
    <property type="entry name" value="Serum_paraoxonase/arylesterase"/>
</dbReference>
<evidence type="ECO:0000256" key="3">
    <source>
        <dbReference type="ARBA" id="ARBA00023157"/>
    </source>
</evidence>
<reference evidence="9" key="1">
    <citation type="submission" date="2017-01" db="EMBL/GenBank/DDBJ databases">
        <title>Comparative genomics of anhydrobiosis in the tardigrade Hypsibius dujardini.</title>
        <authorList>
            <person name="Yoshida Y."/>
            <person name="Koutsovoulos G."/>
            <person name="Laetsch D."/>
            <person name="Stevens L."/>
            <person name="Kumar S."/>
            <person name="Horikawa D."/>
            <person name="Ishino K."/>
            <person name="Komine S."/>
            <person name="Tomita M."/>
            <person name="Blaxter M."/>
            <person name="Arakawa K."/>
        </authorList>
    </citation>
    <scope>NUCLEOTIDE SEQUENCE [LARGE SCALE GENOMIC DNA]</scope>
    <source>
        <strain evidence="9">Z151</strain>
    </source>
</reference>
<dbReference type="PANTHER" id="PTHR11799:SF12">
    <property type="entry name" value="PARAOXONASE-RELATED"/>
    <property type="match status" value="1"/>
</dbReference>
<dbReference type="OrthoDB" id="423498at2759"/>
<feature type="binding site" evidence="5">
    <location>
        <position position="42"/>
    </location>
    <ligand>
        <name>Ca(2+)</name>
        <dbReference type="ChEBI" id="CHEBI:29108"/>
        <label>1</label>
        <note>catalytic</note>
    </ligand>
</feature>
<comment type="cofactor">
    <cofactor evidence="5 7">
        <name>Ca(2+)</name>
        <dbReference type="ChEBI" id="CHEBI:29108"/>
    </cofactor>
    <text evidence="5 7">Binds 2 calcium ions per subunit.</text>
</comment>
<feature type="binding site" evidence="5">
    <location>
        <position position="144"/>
    </location>
    <ligand>
        <name>Ca(2+)</name>
        <dbReference type="ChEBI" id="CHEBI:29108"/>
        <label>1</label>
        <note>catalytic</note>
    </ligand>
</feature>
<organism evidence="8 9">
    <name type="scientific">Hypsibius exemplaris</name>
    <name type="common">Freshwater tardigrade</name>
    <dbReference type="NCBI Taxonomy" id="2072580"/>
    <lineage>
        <taxon>Eukaryota</taxon>
        <taxon>Metazoa</taxon>
        <taxon>Ecdysozoa</taxon>
        <taxon>Tardigrada</taxon>
        <taxon>Eutardigrada</taxon>
        <taxon>Parachela</taxon>
        <taxon>Hypsibioidea</taxon>
        <taxon>Hypsibiidae</taxon>
        <taxon>Hypsibius</taxon>
    </lineage>
</organism>
<dbReference type="Gene3D" id="2.120.10.30">
    <property type="entry name" value="TolB, C-terminal domain"/>
    <property type="match status" value="1"/>
</dbReference>
<evidence type="ECO:0000256" key="7">
    <source>
        <dbReference type="RuleBase" id="RU368025"/>
    </source>
</evidence>
<evidence type="ECO:0000256" key="2">
    <source>
        <dbReference type="ARBA" id="ARBA00022801"/>
    </source>
</evidence>
<sequence length="235" mass="26159">MQMHAIDEAGSEESVEKFLWNIPAGTLTHVRSIKDASFTSLNDLVMTGLDTFYTTNDYIFRNNWIRRLEYFTFLPINNVVYFDGKAGHVAMRQLRRPNGIAISPDHRFLYVAESSAKQVSTFRISRPGQLEHVSSRYLGALVDNLNVDPDSGDVWVGTHPIGYKIFLKVAFPVGTLSPSLILRLKMYAGVVQDVSQIYSNNGSALIGSGVASFYKGGILIGTPTHKLLYCECLIC</sequence>
<gene>
    <name evidence="8" type="ORF">BV898_13954</name>
</gene>
<keyword evidence="5 7" id="KW-0479">Metal-binding</keyword>
<keyword evidence="4 6" id="KW-0325">Glycoprotein</keyword>
<evidence type="ECO:0000256" key="1">
    <source>
        <dbReference type="ARBA" id="ARBA00008595"/>
    </source>
</evidence>
<dbReference type="Proteomes" id="UP000192578">
    <property type="component" value="Unassembled WGS sequence"/>
</dbReference>
<dbReference type="AlphaFoldDB" id="A0A1W0W982"/>
<evidence type="ECO:0000313" key="8">
    <source>
        <dbReference type="EMBL" id="OQV11759.1"/>
    </source>
</evidence>
<feature type="binding site" evidence="5">
    <location>
        <position position="43"/>
    </location>
    <ligand>
        <name>Ca(2+)</name>
        <dbReference type="ChEBI" id="CHEBI:29108"/>
        <label>1</label>
        <note>catalytic</note>
    </ligand>
</feature>
<keyword evidence="2 7" id="KW-0378">Hydrolase</keyword>
<feature type="binding site" evidence="5">
    <location>
        <position position="98"/>
    </location>
    <ligand>
        <name>Ca(2+)</name>
        <dbReference type="ChEBI" id="CHEBI:29108"/>
        <label>1</label>
        <note>catalytic</note>
    </ligand>
</feature>
<keyword evidence="5 7" id="KW-0106">Calcium</keyword>
<comment type="caution">
    <text evidence="8">The sequence shown here is derived from an EMBL/GenBank/DDBJ whole genome shotgun (WGS) entry which is preliminary data.</text>
</comment>